<dbReference type="Gene3D" id="3.40.50.300">
    <property type="entry name" value="P-loop containing nucleotide triphosphate hydrolases"/>
    <property type="match status" value="1"/>
</dbReference>
<evidence type="ECO:0000313" key="1">
    <source>
        <dbReference type="EMBL" id="GAG80557.1"/>
    </source>
</evidence>
<dbReference type="SUPFAM" id="SSF52540">
    <property type="entry name" value="P-loop containing nucleoside triphosphate hydrolases"/>
    <property type="match status" value="1"/>
</dbReference>
<proteinExistence type="predicted"/>
<dbReference type="PANTHER" id="PTHR43582">
    <property type="entry name" value="LINEARMYCIN RESISTANCE ATP-BINDING PROTEIN LNRL"/>
    <property type="match status" value="1"/>
</dbReference>
<protein>
    <recommendedName>
        <fullName evidence="2">DUF4162 domain-containing protein</fullName>
    </recommendedName>
</protein>
<dbReference type="AlphaFoldDB" id="X1BH95"/>
<reference evidence="1" key="1">
    <citation type="journal article" date="2014" name="Front. Microbiol.">
        <title>High frequency of phylogenetically diverse reductive dehalogenase-homologous genes in deep subseafloor sedimentary metagenomes.</title>
        <authorList>
            <person name="Kawai M."/>
            <person name="Futagami T."/>
            <person name="Toyoda A."/>
            <person name="Takaki Y."/>
            <person name="Nishi S."/>
            <person name="Hori S."/>
            <person name="Arai W."/>
            <person name="Tsubouchi T."/>
            <person name="Morono Y."/>
            <person name="Uchiyama I."/>
            <person name="Ito T."/>
            <person name="Fujiyama A."/>
            <person name="Inagaki F."/>
            <person name="Takami H."/>
        </authorList>
    </citation>
    <scope>NUCLEOTIDE SEQUENCE</scope>
    <source>
        <strain evidence="1">Expedition CK06-06</strain>
    </source>
</reference>
<accession>X1BH95</accession>
<dbReference type="PANTHER" id="PTHR43582:SF2">
    <property type="entry name" value="LINEARMYCIN RESISTANCE ATP-BINDING PROTEIN LNRL"/>
    <property type="match status" value="1"/>
</dbReference>
<sequence length="168" mass="19395">MQAEFKGVDAAKRYDVLSYLKKLNRKLGTTMFLITHDMEAALIVDKAAILRDGKLLEFDSNSRLISSLPSGGSVARFTIENLNDEKINLIKKFPSSPNIKIIRVGNEVIEILMDQFEKHLPKLIQFMMEEGIKVKSMSKDTAAFRRYFQLRIQEEDEKEKLIRLQEND</sequence>
<dbReference type="EMBL" id="BART01011085">
    <property type="protein sequence ID" value="GAG80557.1"/>
    <property type="molecule type" value="Genomic_DNA"/>
</dbReference>
<evidence type="ECO:0008006" key="2">
    <source>
        <dbReference type="Google" id="ProtNLM"/>
    </source>
</evidence>
<comment type="caution">
    <text evidence="1">The sequence shown here is derived from an EMBL/GenBank/DDBJ whole genome shotgun (WGS) entry which is preliminary data.</text>
</comment>
<organism evidence="1">
    <name type="scientific">marine sediment metagenome</name>
    <dbReference type="NCBI Taxonomy" id="412755"/>
    <lineage>
        <taxon>unclassified sequences</taxon>
        <taxon>metagenomes</taxon>
        <taxon>ecological metagenomes</taxon>
    </lineage>
</organism>
<name>X1BH95_9ZZZZ</name>
<gene>
    <name evidence="1" type="ORF">S01H4_23791</name>
</gene>
<dbReference type="InterPro" id="IPR027417">
    <property type="entry name" value="P-loop_NTPase"/>
</dbReference>